<protein>
    <recommendedName>
        <fullName evidence="3">Threonine--tRNA ligase</fullName>
    </recommendedName>
</protein>
<dbReference type="Gene3D" id="3.30.54.20">
    <property type="match status" value="1"/>
</dbReference>
<evidence type="ECO:0000313" key="2">
    <source>
        <dbReference type="EMBL" id="SVB55304.1"/>
    </source>
</evidence>
<dbReference type="Gene3D" id="3.30.980.10">
    <property type="entry name" value="Threonyl-trna Synthetase, Chain A, domain 2"/>
    <property type="match status" value="1"/>
</dbReference>
<dbReference type="SUPFAM" id="SSF55186">
    <property type="entry name" value="ThrRS/AlaRS common domain"/>
    <property type="match status" value="1"/>
</dbReference>
<organism evidence="2">
    <name type="scientific">marine metagenome</name>
    <dbReference type="NCBI Taxonomy" id="408172"/>
    <lineage>
        <taxon>unclassified sequences</taxon>
        <taxon>metagenomes</taxon>
        <taxon>ecological metagenomes</taxon>
    </lineage>
</organism>
<keyword evidence="1" id="KW-0648">Protein biosynthesis</keyword>
<dbReference type="PANTHER" id="PTHR11451">
    <property type="entry name" value="THREONINE-TRNA LIGASE"/>
    <property type="match status" value="1"/>
</dbReference>
<evidence type="ECO:0008006" key="3">
    <source>
        <dbReference type="Google" id="ProtNLM"/>
    </source>
</evidence>
<evidence type="ECO:0000256" key="1">
    <source>
        <dbReference type="ARBA" id="ARBA00022917"/>
    </source>
</evidence>
<dbReference type="AlphaFoldDB" id="A0A382EYV9"/>
<accession>A0A382EYV9</accession>
<sequence>MKSIESGNKTTTKDLIALRARIRHSAAHVMADAVQQLFPEAKFGVGPPTDDGFYYDLELDRALTPNDLDQIETLMRRIIAADHSFVYTEHTRSQIRSLHKDQPYKLELIEGLSDSTALSTYTHDKFTDLCQG</sequence>
<dbReference type="GO" id="GO:0000166">
    <property type="term" value="F:nucleotide binding"/>
    <property type="evidence" value="ECO:0007669"/>
    <property type="project" value="InterPro"/>
</dbReference>
<dbReference type="PANTHER" id="PTHR11451:SF44">
    <property type="entry name" value="THREONINE--TRNA LIGASE, CHLOROPLASTIC_MITOCHONDRIAL 2"/>
    <property type="match status" value="1"/>
</dbReference>
<name>A0A382EYV9_9ZZZZ</name>
<dbReference type="InterPro" id="IPR018163">
    <property type="entry name" value="Thr/Ala-tRNA-synth_IIc_edit"/>
</dbReference>
<gene>
    <name evidence="2" type="ORF">METZ01_LOCUS208158</name>
</gene>
<dbReference type="GO" id="GO:0004829">
    <property type="term" value="F:threonine-tRNA ligase activity"/>
    <property type="evidence" value="ECO:0007669"/>
    <property type="project" value="TreeGrafter"/>
</dbReference>
<proteinExistence type="predicted"/>
<feature type="non-terminal residue" evidence="2">
    <location>
        <position position="132"/>
    </location>
</feature>
<dbReference type="EMBL" id="UINC01046818">
    <property type="protein sequence ID" value="SVB55304.1"/>
    <property type="molecule type" value="Genomic_DNA"/>
</dbReference>
<reference evidence="2" key="1">
    <citation type="submission" date="2018-05" db="EMBL/GenBank/DDBJ databases">
        <authorList>
            <person name="Lanie J.A."/>
            <person name="Ng W.-L."/>
            <person name="Kazmierczak K.M."/>
            <person name="Andrzejewski T.M."/>
            <person name="Davidsen T.M."/>
            <person name="Wayne K.J."/>
            <person name="Tettelin H."/>
            <person name="Glass J.I."/>
            <person name="Rusch D."/>
            <person name="Podicherti R."/>
            <person name="Tsui H.-C.T."/>
            <person name="Winkler M.E."/>
        </authorList>
    </citation>
    <scope>NUCLEOTIDE SEQUENCE</scope>
</reference>
<dbReference type="GO" id="GO:0006435">
    <property type="term" value="P:threonyl-tRNA aminoacylation"/>
    <property type="evidence" value="ECO:0007669"/>
    <property type="project" value="TreeGrafter"/>
</dbReference>